<keyword evidence="2" id="KW-1185">Reference proteome</keyword>
<dbReference type="EMBL" id="CM047580">
    <property type="protein sequence ID" value="KAI9922562.1"/>
    <property type="molecule type" value="Genomic_DNA"/>
</dbReference>
<dbReference type="Proteomes" id="UP001163321">
    <property type="component" value="Chromosome 1"/>
</dbReference>
<evidence type="ECO:0000313" key="2">
    <source>
        <dbReference type="Proteomes" id="UP001163321"/>
    </source>
</evidence>
<accession>A0ACC0WVF4</accession>
<reference evidence="1 2" key="1">
    <citation type="journal article" date="2022" name="bioRxiv">
        <title>The genome of the oomycete Peronosclerospora sorghi, a cosmopolitan pathogen of maize and sorghum, is inflated with dispersed pseudogenes.</title>
        <authorList>
            <person name="Fletcher K."/>
            <person name="Martin F."/>
            <person name="Isakeit T."/>
            <person name="Cavanaugh K."/>
            <person name="Magill C."/>
            <person name="Michelmore R."/>
        </authorList>
    </citation>
    <scope>NUCLEOTIDE SEQUENCE [LARGE SCALE GENOMIC DNA]</scope>
    <source>
        <strain evidence="1">P6</strain>
    </source>
</reference>
<proteinExistence type="predicted"/>
<name>A0ACC0WVF4_9STRA</name>
<sequence length="1266" mass="141972">MQLAVRTITSIAQKGRLHGQMTCEVAAMFVSPEWAYLLPSFVKFCSCLLAVCFHAFTQDVLATNLIISSIDALIVLIETRSTAQEEALTLLLTIASQPKRLLLLANTNSVQCTRKDLCWNVAEAIALRFSELARRNADALAPSSHLFLDHLHGIAFSMTESEISGKFPSHILELLCLTMAFLTKKERGLYSLLMITIQKQLVTRVGATEFLNEQQLFRFHHARSIRIRANAAEIKQLMAIFLTGHLLKNQVVIEPRDRKSLVNWMLRLLVSANRDETLLHVMRFVRDEMSRFDSGSGSDQERAVLITAISQIFRKKGLCWTPCHEVLQRKRKDISVTIAFGCANDTSACDPEGYTTPIAVDTTDFVLRSRFGLPPLAFVDMDRGECEEYKKMKEQEYLMKICLLRELFQCYLSFASPIEQTQIVNAAFLLPSEWKQALDPDASESIGLFELHTVIWNLLCALDIAVALTNFVSDQYSLMVNSSASEHDYSKQYSRIIARLNVCLDQHNQLMWLLDKLKSKVSACLGDYNNSSGSRCADTPKHELEWLLGEVLIVEKFVNGKLRRVQGETPLASLFGLNFRVICLVFEGQLKHSVEPVLSVANEVELLRIFNQHLQSDVIPSSVSNEINSSSNGGKNLNPLISWNEGRQTLKWLGYRAVELSHNISNDGSAIAEENVERTKLMALSLAYIYESFIVILEECRLSTTAGNSNWTEKVMELLSVGVNPDVDLSHVCIPYGCSEVFFRCLARQCLELTDPTLISLATDALSVLVSNTRKSSLISQLCQALLHQTFPTPPTPCHIDIKFFTGLPLRPLPNVVVSPINGHICSLAKYRCTSVKWRHIAFLVVGSWSYAFSASAGSFLLLHYLEEMRVVIDAARSHNHKQLNAMKAANMDESDIESGEADMEKLRREDESSVVVDGEHIELKSLTNESLPYFVEAVLLCAIASFYRATITNATNDETALNPFLDYCRAMDVFQNTLLVFAEAEACGFNLPVKTNLLLLRAGTFVTRSVKTIITKCIGWRVEQSVSDNTSALEHLSILFGAACVMCETMETVTSTFQERVVLKMQCSGGNRRRGGWANELLAKTYGKKYTTRRWISKSETKLIPIFSHAIQELRDLLQDLSDVNNIDLESARGEWLSAESVWNDYEYRDVMLSDDKLVSACRSLQPTELTASMLKDWRPAVSAAIDNDETDFDDEEFAGDEEVDEESLSEDDGFAVKSYATTSAGHASSASSQKHPMVELQDNEDLGFPTIVFNFKKQKRTLKS</sequence>
<evidence type="ECO:0000313" key="1">
    <source>
        <dbReference type="EMBL" id="KAI9922562.1"/>
    </source>
</evidence>
<gene>
    <name evidence="1" type="ORF">PsorP6_000095</name>
</gene>
<protein>
    <submittedName>
        <fullName evidence="1">Uncharacterized protein</fullName>
    </submittedName>
</protein>
<organism evidence="1 2">
    <name type="scientific">Peronosclerospora sorghi</name>
    <dbReference type="NCBI Taxonomy" id="230839"/>
    <lineage>
        <taxon>Eukaryota</taxon>
        <taxon>Sar</taxon>
        <taxon>Stramenopiles</taxon>
        <taxon>Oomycota</taxon>
        <taxon>Peronosporomycetes</taxon>
        <taxon>Peronosporales</taxon>
        <taxon>Peronosporaceae</taxon>
        <taxon>Peronosclerospora</taxon>
    </lineage>
</organism>
<comment type="caution">
    <text evidence="1">The sequence shown here is derived from an EMBL/GenBank/DDBJ whole genome shotgun (WGS) entry which is preliminary data.</text>
</comment>